<keyword evidence="2" id="KW-1185">Reference proteome</keyword>
<dbReference type="OrthoDB" id="3295447at2"/>
<dbReference type="InParanoid" id="A0A543AYD4"/>
<evidence type="ECO:0000313" key="1">
    <source>
        <dbReference type="EMBL" id="TQL77578.1"/>
    </source>
</evidence>
<reference evidence="1 2" key="1">
    <citation type="submission" date="2019-06" db="EMBL/GenBank/DDBJ databases">
        <title>Sequencing the genomes of 1000 actinobacteria strains.</title>
        <authorList>
            <person name="Klenk H.-P."/>
        </authorList>
    </citation>
    <scope>NUCLEOTIDE SEQUENCE [LARGE SCALE GENOMIC DNA]</scope>
    <source>
        <strain evidence="1 2">DSM 45928</strain>
    </source>
</reference>
<evidence type="ECO:0000313" key="2">
    <source>
        <dbReference type="Proteomes" id="UP000317043"/>
    </source>
</evidence>
<dbReference type="InterPro" id="IPR036894">
    <property type="entry name" value="YbaB-like_sf"/>
</dbReference>
<gene>
    <name evidence="1" type="ORF">FB566_3137</name>
</gene>
<dbReference type="RefSeq" id="WP_142040683.1">
    <property type="nucleotide sequence ID" value="NZ_JBHTGS010000001.1"/>
</dbReference>
<organism evidence="1 2">
    <name type="scientific">Stackebrandtia endophytica</name>
    <dbReference type="NCBI Taxonomy" id="1496996"/>
    <lineage>
        <taxon>Bacteria</taxon>
        <taxon>Bacillati</taxon>
        <taxon>Actinomycetota</taxon>
        <taxon>Actinomycetes</taxon>
        <taxon>Glycomycetales</taxon>
        <taxon>Glycomycetaceae</taxon>
        <taxon>Stackebrandtia</taxon>
    </lineage>
</organism>
<protein>
    <submittedName>
        <fullName evidence="1">Uncharacterized protein</fullName>
    </submittedName>
</protein>
<dbReference type="AlphaFoldDB" id="A0A543AYD4"/>
<proteinExistence type="predicted"/>
<dbReference type="EMBL" id="VFOW01000001">
    <property type="protein sequence ID" value="TQL77578.1"/>
    <property type="molecule type" value="Genomic_DNA"/>
</dbReference>
<accession>A0A543AYD4</accession>
<sequence>MSELRTRLNELTVRALSPDGRVRALLKGRRQPVISFADRDDYGKYRDAAALAGEVSVALERAFKGRDDGRKMIVDKYSRLERDESEHWNATVRRMYTELHSTTVTGHSSGDTIRVDTMGMRSFRVRIKPGTLDAMTPERFCAEVNVAVRDAYSRYISTMRQMKTDVIGSATRSRLRDTVH</sequence>
<dbReference type="Proteomes" id="UP000317043">
    <property type="component" value="Unassembled WGS sequence"/>
</dbReference>
<name>A0A543AYD4_9ACTN</name>
<comment type="caution">
    <text evidence="1">The sequence shown here is derived from an EMBL/GenBank/DDBJ whole genome shotgun (WGS) entry which is preliminary data.</text>
</comment>
<dbReference type="Gene3D" id="3.30.1310.10">
    <property type="entry name" value="Nucleoid-associated protein YbaB-like domain"/>
    <property type="match status" value="1"/>
</dbReference>